<dbReference type="EnsemblMetazoa" id="tetur470g00010.1">
    <property type="protein sequence ID" value="tetur470g00010.1"/>
    <property type="gene ID" value="tetur470g00010"/>
</dbReference>
<dbReference type="Proteomes" id="UP000015104">
    <property type="component" value="Unassembled WGS sequence"/>
</dbReference>
<name>T1L5G6_TETUR</name>
<evidence type="ECO:0000313" key="1">
    <source>
        <dbReference type="EnsemblMetazoa" id="tetur470g00010.1"/>
    </source>
</evidence>
<dbReference type="Gene3D" id="2.60.40.10">
    <property type="entry name" value="Immunoglobulins"/>
    <property type="match status" value="1"/>
</dbReference>
<sequence>MEQRHLLFFFQKGASFFLKVNIFFNFSLNFQAAWLRVEDKGILTIHQHVISRNYRLSLITHENRSFVLVIKNVQESDPKWVSLTSWFHLGLNRATNPGIKWYPKDTM</sequence>
<dbReference type="InterPro" id="IPR013783">
    <property type="entry name" value="Ig-like_fold"/>
</dbReference>
<dbReference type="EMBL" id="CAEY01001278">
    <property type="status" value="NOT_ANNOTATED_CDS"/>
    <property type="molecule type" value="Genomic_DNA"/>
</dbReference>
<keyword evidence="2" id="KW-1185">Reference proteome</keyword>
<dbReference type="HOGENOM" id="CLU_2213249_0_0_1"/>
<evidence type="ECO:0000313" key="2">
    <source>
        <dbReference type="Proteomes" id="UP000015104"/>
    </source>
</evidence>
<dbReference type="AlphaFoldDB" id="T1L5G6"/>
<proteinExistence type="predicted"/>
<accession>T1L5G6</accession>
<organism evidence="1 2">
    <name type="scientific">Tetranychus urticae</name>
    <name type="common">Two-spotted spider mite</name>
    <dbReference type="NCBI Taxonomy" id="32264"/>
    <lineage>
        <taxon>Eukaryota</taxon>
        <taxon>Metazoa</taxon>
        <taxon>Ecdysozoa</taxon>
        <taxon>Arthropoda</taxon>
        <taxon>Chelicerata</taxon>
        <taxon>Arachnida</taxon>
        <taxon>Acari</taxon>
        <taxon>Acariformes</taxon>
        <taxon>Trombidiformes</taxon>
        <taxon>Prostigmata</taxon>
        <taxon>Eleutherengona</taxon>
        <taxon>Raphignathae</taxon>
        <taxon>Tetranychoidea</taxon>
        <taxon>Tetranychidae</taxon>
        <taxon>Tetranychus</taxon>
    </lineage>
</organism>
<protein>
    <submittedName>
        <fullName evidence="1">Uncharacterized protein</fullName>
    </submittedName>
</protein>
<reference evidence="2" key="1">
    <citation type="submission" date="2011-08" db="EMBL/GenBank/DDBJ databases">
        <authorList>
            <person name="Rombauts S."/>
        </authorList>
    </citation>
    <scope>NUCLEOTIDE SEQUENCE</scope>
    <source>
        <strain evidence="2">London</strain>
    </source>
</reference>
<reference evidence="1" key="2">
    <citation type="submission" date="2015-06" db="UniProtKB">
        <authorList>
            <consortium name="EnsemblMetazoa"/>
        </authorList>
    </citation>
    <scope>IDENTIFICATION</scope>
</reference>